<sequence length="121" mass="13961">MVIKIVNILLALLFALFAFFQRNDPDPIHWILLYGYVSVMAGLAVFNRYYKPLLLLGIAAFVLFFLYLSPSIVDWFGHDDGLVNVQMSDDKPWIEQTREAFGLLIGMAALVFLWFQQRKIS</sequence>
<dbReference type="Pfam" id="PF15071">
    <property type="entry name" value="TMEM220"/>
    <property type="match status" value="1"/>
</dbReference>
<proteinExistence type="predicted"/>
<feature type="transmembrane region" description="Helical" evidence="1">
    <location>
        <begin position="5"/>
        <end position="22"/>
    </location>
</feature>
<feature type="transmembrane region" description="Helical" evidence="1">
    <location>
        <begin position="28"/>
        <end position="46"/>
    </location>
</feature>
<dbReference type="AlphaFoldDB" id="A0AA49JHI4"/>
<keyword evidence="1 2" id="KW-0812">Transmembrane</keyword>
<keyword evidence="1" id="KW-0472">Membrane</keyword>
<evidence type="ECO:0000313" key="2">
    <source>
        <dbReference type="EMBL" id="WKN39099.1"/>
    </source>
</evidence>
<reference evidence="2" key="1">
    <citation type="journal article" date="2023" name="Comput. Struct. Biotechnol. J.">
        <title>Discovery of a novel marine Bacteroidetes with a rich repertoire of carbohydrate-active enzymes.</title>
        <authorList>
            <person name="Chen B."/>
            <person name="Liu G."/>
            <person name="Chen Q."/>
            <person name="Wang H."/>
            <person name="Liu L."/>
            <person name="Tang K."/>
        </authorList>
    </citation>
    <scope>NUCLEOTIDE SEQUENCE</scope>
    <source>
        <strain evidence="2">TK19036</strain>
    </source>
</reference>
<gene>
    <name evidence="2" type="ORF">K4G66_10355</name>
</gene>
<name>A0AA49JHI4_9BACT</name>
<organism evidence="2">
    <name type="scientific">Roseihalotalea indica</name>
    <dbReference type="NCBI Taxonomy" id="2867963"/>
    <lineage>
        <taxon>Bacteria</taxon>
        <taxon>Pseudomonadati</taxon>
        <taxon>Bacteroidota</taxon>
        <taxon>Cytophagia</taxon>
        <taxon>Cytophagales</taxon>
        <taxon>Catalimonadaceae</taxon>
        <taxon>Roseihalotalea</taxon>
    </lineage>
</organism>
<protein>
    <submittedName>
        <fullName evidence="2">Transmembrane 220 family protein</fullName>
    </submittedName>
</protein>
<reference evidence="2" key="2">
    <citation type="journal article" date="2024" name="Antonie Van Leeuwenhoek">
        <title>Roseihalotalea indica gen. nov., sp. nov., a halophilic Bacteroidetes from mesopelagic Southwest Indian Ocean with higher carbohydrate metabolic potential.</title>
        <authorList>
            <person name="Chen B."/>
            <person name="Zhang M."/>
            <person name="Lin D."/>
            <person name="Ye J."/>
            <person name="Tang K."/>
        </authorList>
    </citation>
    <scope>NUCLEOTIDE SEQUENCE</scope>
    <source>
        <strain evidence="2">TK19036</strain>
    </source>
</reference>
<keyword evidence="1" id="KW-1133">Transmembrane helix</keyword>
<feature type="transmembrane region" description="Helical" evidence="1">
    <location>
        <begin position="53"/>
        <end position="77"/>
    </location>
</feature>
<dbReference type="InterPro" id="IPR029377">
    <property type="entry name" value="TMEM220"/>
</dbReference>
<evidence type="ECO:0000256" key="1">
    <source>
        <dbReference type="SAM" id="Phobius"/>
    </source>
</evidence>
<dbReference type="EMBL" id="CP120682">
    <property type="protein sequence ID" value="WKN39099.1"/>
    <property type="molecule type" value="Genomic_DNA"/>
</dbReference>
<feature type="transmembrane region" description="Helical" evidence="1">
    <location>
        <begin position="97"/>
        <end position="115"/>
    </location>
</feature>
<accession>A0AA49JHI4</accession>